<dbReference type="EMBL" id="JAFFZM010000009">
    <property type="protein sequence ID" value="MBO8199921.1"/>
    <property type="molecule type" value="Genomic_DNA"/>
</dbReference>
<feature type="region of interest" description="Disordered" evidence="1">
    <location>
        <begin position="264"/>
        <end position="285"/>
    </location>
</feature>
<accession>A0ABS3XX74</accession>
<feature type="transmembrane region" description="Helical" evidence="2">
    <location>
        <begin position="7"/>
        <end position="26"/>
    </location>
</feature>
<keyword evidence="2" id="KW-1133">Transmembrane helix</keyword>
<evidence type="ECO:0000256" key="2">
    <source>
        <dbReference type="SAM" id="Phobius"/>
    </source>
</evidence>
<gene>
    <name evidence="3" type="ORF">JW613_16705</name>
</gene>
<feature type="transmembrane region" description="Helical" evidence="2">
    <location>
        <begin position="32"/>
        <end position="52"/>
    </location>
</feature>
<comment type="caution">
    <text evidence="3">The sequence shown here is derived from an EMBL/GenBank/DDBJ whole genome shotgun (WGS) entry which is preliminary data.</text>
</comment>
<feature type="compositionally biased region" description="Acidic residues" evidence="1">
    <location>
        <begin position="377"/>
        <end position="387"/>
    </location>
</feature>
<feature type="region of interest" description="Disordered" evidence="1">
    <location>
        <begin position="350"/>
        <end position="387"/>
    </location>
</feature>
<evidence type="ECO:0000313" key="3">
    <source>
        <dbReference type="EMBL" id="MBO8199921.1"/>
    </source>
</evidence>
<protein>
    <submittedName>
        <fullName evidence="3">Uncharacterized protein</fullName>
    </submittedName>
</protein>
<feature type="compositionally biased region" description="Basic and acidic residues" evidence="1">
    <location>
        <begin position="350"/>
        <end position="363"/>
    </location>
</feature>
<dbReference type="RefSeq" id="WP_209211604.1">
    <property type="nucleotide sequence ID" value="NZ_JAFFZM010000009.1"/>
</dbReference>
<sequence>MSSGHKTVSGFCTVLLGLVLVLVGHVLHWPVWAWAVAAFLFAAAALVLSRLATPAVDPLSQEFTAEPDRPTDPPERREQTVTDVVLPSAAEDYDFRFSATVRWWPQELPKDSPPFSPAGVAVSAVLERARAVTEGWQPHRGSLAQHRLVGELAVMLPDPGGRVLAMAENVTLTLAEADAVRLRKLATVRKDEILWSHERRYERDRREYLGKDVLHDTGSAVVWWLAKNDDQIRKTVDDLGVLAQLSAAANNRDVPERYAALVPRPTGAPEADGRPNGNGHNGYGYNGNGHNGYGHNGLPQFGRAFGEEGTGVPAPVDAFERLLAAMGVPTGHEDSGVLARALYEGAAQVGREEASEDIRRRFDPAAAPEPSSSTVPGEEDGADAPEI</sequence>
<evidence type="ECO:0000256" key="1">
    <source>
        <dbReference type="SAM" id="MobiDB-lite"/>
    </source>
</evidence>
<name>A0ABS3XX74_9ACTN</name>
<reference evidence="3 4" key="1">
    <citation type="submission" date="2021-02" db="EMBL/GenBank/DDBJ databases">
        <title>Streptomyces spirodelae sp. nov., isolated from duckweed.</title>
        <authorList>
            <person name="Saimee Y."/>
            <person name="Duangmal K."/>
        </authorList>
    </citation>
    <scope>NUCLEOTIDE SEQUENCE [LARGE SCALE GENOMIC DNA]</scope>
    <source>
        <strain evidence="3 4">DSM 42105</strain>
    </source>
</reference>
<feature type="region of interest" description="Disordered" evidence="1">
    <location>
        <begin position="61"/>
        <end position="80"/>
    </location>
</feature>
<keyword evidence="4" id="KW-1185">Reference proteome</keyword>
<dbReference type="Proteomes" id="UP000721954">
    <property type="component" value="Unassembled WGS sequence"/>
</dbReference>
<keyword evidence="2" id="KW-0472">Membrane</keyword>
<feature type="compositionally biased region" description="Basic and acidic residues" evidence="1">
    <location>
        <begin position="66"/>
        <end position="80"/>
    </location>
</feature>
<evidence type="ECO:0000313" key="4">
    <source>
        <dbReference type="Proteomes" id="UP000721954"/>
    </source>
</evidence>
<keyword evidence="2" id="KW-0812">Transmembrane</keyword>
<organism evidence="3 4">
    <name type="scientific">Streptomyces smyrnaeus</name>
    <dbReference type="NCBI Taxonomy" id="1387713"/>
    <lineage>
        <taxon>Bacteria</taxon>
        <taxon>Bacillati</taxon>
        <taxon>Actinomycetota</taxon>
        <taxon>Actinomycetes</taxon>
        <taxon>Kitasatosporales</taxon>
        <taxon>Streptomycetaceae</taxon>
        <taxon>Streptomyces</taxon>
    </lineage>
</organism>
<proteinExistence type="predicted"/>
<dbReference type="GeneID" id="96260250"/>